<evidence type="ECO:0000256" key="2">
    <source>
        <dbReference type="SAM" id="SignalP"/>
    </source>
</evidence>
<protein>
    <submittedName>
        <fullName evidence="4">Carbohydrate binding domain-containing protein</fullName>
    </submittedName>
</protein>
<dbReference type="Pfam" id="PF02018">
    <property type="entry name" value="CBM_4_9"/>
    <property type="match status" value="1"/>
</dbReference>
<keyword evidence="2" id="KW-0732">Signal</keyword>
<organism evidence="4 5">
    <name type="scientific">Terrimicrobium sacchariphilum</name>
    <dbReference type="NCBI Taxonomy" id="690879"/>
    <lineage>
        <taxon>Bacteria</taxon>
        <taxon>Pseudomonadati</taxon>
        <taxon>Verrucomicrobiota</taxon>
        <taxon>Terrimicrobiia</taxon>
        <taxon>Terrimicrobiales</taxon>
        <taxon>Terrimicrobiaceae</taxon>
        <taxon>Terrimicrobium</taxon>
    </lineage>
</organism>
<evidence type="ECO:0000313" key="4">
    <source>
        <dbReference type="EMBL" id="GAT35463.1"/>
    </source>
</evidence>
<reference evidence="5" key="1">
    <citation type="journal article" date="2017" name="Genome Announc.">
        <title>Draft Genome Sequence of Terrimicrobium sacchariphilum NM-5T, a Facultative Anaerobic Soil Bacterium of the Class Spartobacteria.</title>
        <authorList>
            <person name="Qiu Y.L."/>
            <person name="Tourlousse D.M."/>
            <person name="Matsuura N."/>
            <person name="Ohashi A."/>
            <person name="Sekiguchi Y."/>
        </authorList>
    </citation>
    <scope>NUCLEOTIDE SEQUENCE [LARGE SCALE GENOMIC DNA]</scope>
    <source>
        <strain evidence="5">NM-5</strain>
    </source>
</reference>
<feature type="signal peptide" evidence="2">
    <location>
        <begin position="1"/>
        <end position="18"/>
    </location>
</feature>
<dbReference type="Gene3D" id="2.60.120.260">
    <property type="entry name" value="Galactose-binding domain-like"/>
    <property type="match status" value="1"/>
</dbReference>
<dbReference type="AlphaFoldDB" id="A0A146GEB8"/>
<accession>A0A146GEB8</accession>
<dbReference type="InParanoid" id="A0A146GEB8"/>
<keyword evidence="1" id="KW-0378">Hydrolase</keyword>
<evidence type="ECO:0000313" key="5">
    <source>
        <dbReference type="Proteomes" id="UP000076023"/>
    </source>
</evidence>
<dbReference type="RefSeq" id="WP_075081268.1">
    <property type="nucleotide sequence ID" value="NZ_BDCO01000003.1"/>
</dbReference>
<proteinExistence type="predicted"/>
<dbReference type="InterPro" id="IPR003305">
    <property type="entry name" value="CenC_carb-bd"/>
</dbReference>
<feature type="chain" id="PRO_5007524925" evidence="2">
    <location>
        <begin position="19"/>
        <end position="169"/>
    </location>
</feature>
<dbReference type="GO" id="GO:0016798">
    <property type="term" value="F:hydrolase activity, acting on glycosyl bonds"/>
    <property type="evidence" value="ECO:0007669"/>
    <property type="project" value="InterPro"/>
</dbReference>
<comment type="caution">
    <text evidence="4">The sequence shown here is derived from an EMBL/GenBank/DDBJ whole genome shotgun (WGS) entry which is preliminary data.</text>
</comment>
<gene>
    <name evidence="4" type="ORF">TSACC_3529</name>
</gene>
<dbReference type="EMBL" id="BDCO01000003">
    <property type="protein sequence ID" value="GAT35463.1"/>
    <property type="molecule type" value="Genomic_DNA"/>
</dbReference>
<evidence type="ECO:0000256" key="1">
    <source>
        <dbReference type="ARBA" id="ARBA00022801"/>
    </source>
</evidence>
<dbReference type="STRING" id="690879.TSACC_3529"/>
<name>A0A146GEB8_TERSA</name>
<dbReference type="InterPro" id="IPR008979">
    <property type="entry name" value="Galactose-bd-like_sf"/>
</dbReference>
<feature type="domain" description="CBM-cenC" evidence="3">
    <location>
        <begin position="19"/>
        <end position="152"/>
    </location>
</feature>
<dbReference type="Proteomes" id="UP000076023">
    <property type="component" value="Unassembled WGS sequence"/>
</dbReference>
<sequence>MKPLIIGIFLASASFLPAQILPNPGFESGLEGWKTTEKTPITSISTAAARTGEHGLRVEDQSETDGARFFSDAFTVSPGQKVTISFWARSPHGDVVGVSLQPLGARSRPLMDEKGQPPLVIGIKMSADWKQYNASYTVPDEAESMVINIRSWSRSKGIVDLDDFDVTIE</sequence>
<evidence type="ECO:0000259" key="3">
    <source>
        <dbReference type="Pfam" id="PF02018"/>
    </source>
</evidence>
<dbReference type="SUPFAM" id="SSF49785">
    <property type="entry name" value="Galactose-binding domain-like"/>
    <property type="match status" value="1"/>
</dbReference>
<keyword evidence="5" id="KW-1185">Reference proteome</keyword>